<reference evidence="1" key="2">
    <citation type="journal article" date="2023" name="Science">
        <title>Genomic signatures of disease resistance in endangered staghorn corals.</title>
        <authorList>
            <person name="Vollmer S.V."/>
            <person name="Selwyn J.D."/>
            <person name="Despard B.A."/>
            <person name="Roesel C.L."/>
        </authorList>
    </citation>
    <scope>NUCLEOTIDE SEQUENCE</scope>
    <source>
        <strain evidence="1">K2</strain>
    </source>
</reference>
<comment type="caution">
    <text evidence="1">The sequence shown here is derived from an EMBL/GenBank/DDBJ whole genome shotgun (WGS) entry which is preliminary data.</text>
</comment>
<reference evidence="1" key="1">
    <citation type="journal article" date="2023" name="G3 (Bethesda)">
        <title>Whole genome assembly and annotation of the endangered Caribbean coral Acropora cervicornis.</title>
        <authorList>
            <person name="Selwyn J.D."/>
            <person name="Vollmer S.V."/>
        </authorList>
    </citation>
    <scope>NUCLEOTIDE SEQUENCE</scope>
    <source>
        <strain evidence="1">K2</strain>
    </source>
</reference>
<dbReference type="SUPFAM" id="SSF56496">
    <property type="entry name" value="Fibrinogen C-terminal domain-like"/>
    <property type="match status" value="1"/>
</dbReference>
<dbReference type="InterPro" id="IPR036056">
    <property type="entry name" value="Fibrinogen-like_C"/>
</dbReference>
<evidence type="ECO:0000313" key="2">
    <source>
        <dbReference type="Proteomes" id="UP001249851"/>
    </source>
</evidence>
<accession>A0AAD9V4R9</accession>
<keyword evidence="2" id="KW-1185">Reference proteome</keyword>
<evidence type="ECO:0000313" key="1">
    <source>
        <dbReference type="EMBL" id="KAK2561092.1"/>
    </source>
</evidence>
<dbReference type="Proteomes" id="UP001249851">
    <property type="component" value="Unassembled WGS sequence"/>
</dbReference>
<evidence type="ECO:0008006" key="3">
    <source>
        <dbReference type="Google" id="ProtNLM"/>
    </source>
</evidence>
<dbReference type="AlphaFoldDB" id="A0AAD9V4R9"/>
<proteinExistence type="predicted"/>
<gene>
    <name evidence="1" type="ORF">P5673_016230</name>
</gene>
<protein>
    <recommendedName>
        <fullName evidence="3">Fibrinogen C-terminal domain-containing protein</fullName>
    </recommendedName>
</protein>
<dbReference type="EMBL" id="JARQWQ010000034">
    <property type="protein sequence ID" value="KAK2561092.1"/>
    <property type="molecule type" value="Genomic_DNA"/>
</dbReference>
<sequence>MSACLVLMGYSCPTPPSVNTELTFHPFSCLDYLKRGVSKCDVYKLFDSSGNSFPAYCDFQSERGTAWTLCKKVEFVSIRNHKGMHQTAQFWQKNGVWGLHIDSTGRDCQFKPSSGAVVGEDNFGFYWTTNPKFRCSKDDQSTTQWWFGGHLKHRKEALHLGLIAEDWGEVLSGNNVDCVVNNLEKKIWTLMDKCMPLKSVRLSSRDPVWITPLVKSMLRAKSRISCNNVERHNVINSRISEVIRANRKNPRLVIGSREWLKNVDLISQRLGQSVLRIASQLVFLFEGQLQNTMAFKIVMLALCLIHLGKSFPNPNISFFHRYSCRDYLKQGISLCGIYKLFDSSGNSFPAYCDFQSEHGTAWTLVMSWSHVHRALASIGKTPFKYNAPVNENAQNWKLYRLGLSRMKSLQSHSTHWRATCGYPTYGVDFRDYVRGNFSDFDVVDYLGSGECKKVEFVNIRGHIGIHVTASFWQKTGYWLAHISSPSTGCTFNPSSGATPSEDNFGFHQHFNTLFRCTKNDESTTQWWFGGHL</sequence>
<dbReference type="InterPro" id="IPR014716">
    <property type="entry name" value="Fibrinogen_a/b/g_C_1"/>
</dbReference>
<dbReference type="Gene3D" id="3.90.215.10">
    <property type="entry name" value="Gamma Fibrinogen, chain A, domain 1"/>
    <property type="match status" value="1"/>
</dbReference>
<name>A0AAD9V4R9_ACRCE</name>
<organism evidence="1 2">
    <name type="scientific">Acropora cervicornis</name>
    <name type="common">Staghorn coral</name>
    <dbReference type="NCBI Taxonomy" id="6130"/>
    <lineage>
        <taxon>Eukaryota</taxon>
        <taxon>Metazoa</taxon>
        <taxon>Cnidaria</taxon>
        <taxon>Anthozoa</taxon>
        <taxon>Hexacorallia</taxon>
        <taxon>Scleractinia</taxon>
        <taxon>Astrocoeniina</taxon>
        <taxon>Acroporidae</taxon>
        <taxon>Acropora</taxon>
    </lineage>
</organism>